<feature type="domain" description="RRM" evidence="1">
    <location>
        <begin position="51"/>
        <end position="129"/>
    </location>
</feature>
<protein>
    <recommendedName>
        <fullName evidence="1">RRM domain-containing protein</fullName>
    </recommendedName>
</protein>
<evidence type="ECO:0000259" key="1">
    <source>
        <dbReference type="PROSITE" id="PS50102"/>
    </source>
</evidence>
<dbReference type="PROSITE" id="PS50102">
    <property type="entry name" value="RRM"/>
    <property type="match status" value="1"/>
</dbReference>
<name>X1LNA5_9ZZZZ</name>
<dbReference type="AlphaFoldDB" id="X1LNA5"/>
<dbReference type="SUPFAM" id="SSF54928">
    <property type="entry name" value="RNA-binding domain, RBD"/>
    <property type="match status" value="1"/>
</dbReference>
<dbReference type="EMBL" id="BARV01021191">
    <property type="protein sequence ID" value="GAI20852.1"/>
    <property type="molecule type" value="Genomic_DNA"/>
</dbReference>
<gene>
    <name evidence="2" type="ORF">S06H3_35167</name>
</gene>
<dbReference type="Pfam" id="PF00076">
    <property type="entry name" value="RRM_1"/>
    <property type="match status" value="1"/>
</dbReference>
<proteinExistence type="predicted"/>
<organism evidence="2">
    <name type="scientific">marine sediment metagenome</name>
    <dbReference type="NCBI Taxonomy" id="412755"/>
    <lineage>
        <taxon>unclassified sequences</taxon>
        <taxon>metagenomes</taxon>
        <taxon>ecological metagenomes</taxon>
    </lineage>
</organism>
<dbReference type="InterPro" id="IPR035979">
    <property type="entry name" value="RBD_domain_sf"/>
</dbReference>
<dbReference type="InterPro" id="IPR012677">
    <property type="entry name" value="Nucleotide-bd_a/b_plait_sf"/>
</dbReference>
<dbReference type="PANTHER" id="PTHR15241">
    <property type="entry name" value="TRANSFORMER-2-RELATED"/>
    <property type="match status" value="1"/>
</dbReference>
<sequence length="158" mass="17897">MADPEEEDREDIKLPLPHFYLTHTIYINYSGGLLAKRRSWITPLPRKGVNMNIYVGNLSLEVTEGELRQEFMAFGEVLSVTVMNDKYISSGQSRGYAFVEMPSQSEGEAAIAALNDKALRHMTINVIEALPLSDKKGDGSYIAKRGDWPTSRVRQRRY</sequence>
<dbReference type="PANTHER" id="PTHR15241:SF304">
    <property type="entry name" value="RRM DOMAIN-CONTAINING PROTEIN"/>
    <property type="match status" value="1"/>
</dbReference>
<evidence type="ECO:0000313" key="2">
    <source>
        <dbReference type="EMBL" id="GAI20852.1"/>
    </source>
</evidence>
<dbReference type="SMART" id="SM00360">
    <property type="entry name" value="RRM"/>
    <property type="match status" value="1"/>
</dbReference>
<comment type="caution">
    <text evidence="2">The sequence shown here is derived from an EMBL/GenBank/DDBJ whole genome shotgun (WGS) entry which is preliminary data.</text>
</comment>
<dbReference type="GO" id="GO:0003723">
    <property type="term" value="F:RNA binding"/>
    <property type="evidence" value="ECO:0007669"/>
    <property type="project" value="InterPro"/>
</dbReference>
<reference evidence="2" key="1">
    <citation type="journal article" date="2014" name="Front. Microbiol.">
        <title>High frequency of phylogenetically diverse reductive dehalogenase-homologous genes in deep subseafloor sedimentary metagenomes.</title>
        <authorList>
            <person name="Kawai M."/>
            <person name="Futagami T."/>
            <person name="Toyoda A."/>
            <person name="Takaki Y."/>
            <person name="Nishi S."/>
            <person name="Hori S."/>
            <person name="Arai W."/>
            <person name="Tsubouchi T."/>
            <person name="Morono Y."/>
            <person name="Uchiyama I."/>
            <person name="Ito T."/>
            <person name="Fujiyama A."/>
            <person name="Inagaki F."/>
            <person name="Takami H."/>
        </authorList>
    </citation>
    <scope>NUCLEOTIDE SEQUENCE</scope>
    <source>
        <strain evidence="2">Expedition CK06-06</strain>
    </source>
</reference>
<dbReference type="InterPro" id="IPR000504">
    <property type="entry name" value="RRM_dom"/>
</dbReference>
<dbReference type="Gene3D" id="3.30.70.330">
    <property type="match status" value="1"/>
</dbReference>
<accession>X1LNA5</accession>